<accession>A0AAI8DKD8</accession>
<proteinExistence type="predicted"/>
<dbReference type="KEGG" id="sscu:CEP64_13735"/>
<sequence length="142" mass="17094">MNKTKMMKENKQRQFFEMKIDELIEILSKDNPTLILSLEQIPYDKHEALQIENKERLYKAFGIIQNHVKDNGTTRYFKGYKSSHPSLDSYYIYAGQFKYYFLNENYNKAIISLRELVGYRNPYEKACYEFLEEVFKNDVEVL</sequence>
<dbReference type="RefSeq" id="WP_088592769.1">
    <property type="nucleotide sequence ID" value="NZ_CP022047.2"/>
</dbReference>
<geneLocation type="plasmid" evidence="1 2">
    <name>unnamed1</name>
</geneLocation>
<dbReference type="EMBL" id="CP022047">
    <property type="protein sequence ID" value="ASE35677.1"/>
    <property type="molecule type" value="Genomic_DNA"/>
</dbReference>
<name>A0AAI8DKD8_MAMSC</name>
<evidence type="ECO:0000313" key="1">
    <source>
        <dbReference type="EMBL" id="ASE35677.1"/>
    </source>
</evidence>
<keyword evidence="1" id="KW-0614">Plasmid</keyword>
<evidence type="ECO:0000313" key="2">
    <source>
        <dbReference type="Proteomes" id="UP000197058"/>
    </source>
</evidence>
<organism evidence="1 2">
    <name type="scientific">Mammaliicoccus sciuri</name>
    <name type="common">Staphylococcus sciuri</name>
    <dbReference type="NCBI Taxonomy" id="1296"/>
    <lineage>
        <taxon>Bacteria</taxon>
        <taxon>Bacillati</taxon>
        <taxon>Bacillota</taxon>
        <taxon>Bacilli</taxon>
        <taxon>Bacillales</taxon>
        <taxon>Staphylococcaceae</taxon>
        <taxon>Mammaliicoccus</taxon>
    </lineage>
</organism>
<dbReference type="AlphaFoldDB" id="A0AAI8DKD8"/>
<dbReference type="Proteomes" id="UP000197058">
    <property type="component" value="Plasmid unnamed1"/>
</dbReference>
<gene>
    <name evidence="1" type="ORF">CEP64_13735</name>
</gene>
<protein>
    <submittedName>
        <fullName evidence="1">Uncharacterized protein</fullName>
    </submittedName>
</protein>
<reference evidence="2" key="1">
    <citation type="submission" date="2017-06" db="EMBL/GenBank/DDBJ databases">
        <title>FDA dAtabase for Regulatory Grade micrObial Sequences (FDA-ARGOS): Supporting development and validation of Infectious Disease Dx tests.</title>
        <authorList>
            <person name="Goldberg B."/>
            <person name="Campos J."/>
            <person name="Tallon L."/>
            <person name="Sadzewicz L."/>
            <person name="Sengamalay N."/>
            <person name="Ott S."/>
            <person name="Godinez A."/>
            <person name="Nagaraj S."/>
            <person name="Vavikolanu K."/>
            <person name="Nadendla S."/>
            <person name="George J."/>
            <person name="Geyer C."/>
            <person name="Sichtig H."/>
        </authorList>
    </citation>
    <scope>NUCLEOTIDE SEQUENCE [LARGE SCALE GENOMIC DNA]</scope>
    <source>
        <strain evidence="2">FDAARGOS_285</strain>
        <plasmid evidence="2">unnamed1</plasmid>
    </source>
</reference>